<name>A0A1S8JGZ3_ENTFC</name>
<accession>A0A1S8JGZ3</accession>
<evidence type="ECO:0000313" key="1">
    <source>
        <dbReference type="EMBL" id="OOL82977.1"/>
    </source>
</evidence>
<evidence type="ECO:0000313" key="2">
    <source>
        <dbReference type="Proteomes" id="UP000191171"/>
    </source>
</evidence>
<protein>
    <submittedName>
        <fullName evidence="1">Uncharacterized protein</fullName>
    </submittedName>
</protein>
<proteinExistence type="predicted"/>
<dbReference type="EMBL" id="MVGJ01000029">
    <property type="protein sequence ID" value="OOL82977.1"/>
    <property type="molecule type" value="Genomic_DNA"/>
</dbReference>
<dbReference type="Proteomes" id="UP000191171">
    <property type="component" value="Unassembled WGS sequence"/>
</dbReference>
<organism evidence="1 2">
    <name type="scientific">Enterococcus faecium</name>
    <name type="common">Streptococcus faecium</name>
    <dbReference type="NCBI Taxonomy" id="1352"/>
    <lineage>
        <taxon>Bacteria</taxon>
        <taxon>Bacillati</taxon>
        <taxon>Bacillota</taxon>
        <taxon>Bacilli</taxon>
        <taxon>Lactobacillales</taxon>
        <taxon>Enterococcaceae</taxon>
        <taxon>Enterococcus</taxon>
    </lineage>
</organism>
<reference evidence="1 2" key="1">
    <citation type="submission" date="2017-02" db="EMBL/GenBank/DDBJ databases">
        <title>Clonality and virulence of isolates of VRE in Hematopoietic Stem Cell Transplanted (HSCT) patients.</title>
        <authorList>
            <person name="Marchi A.P."/>
            <person name="Martins R.C."/>
            <person name="Marie S.K."/>
            <person name="Levin A.S."/>
            <person name="Costa S.F."/>
        </authorList>
    </citation>
    <scope>NUCLEOTIDE SEQUENCE [LARGE SCALE GENOMIC DNA]</scope>
    <source>
        <strain evidence="1 2">LIM1759</strain>
    </source>
</reference>
<sequence length="122" mass="14576">MRYDFNWEKLIDKEVFMKKRLLWCLLFLSLSLTSQPVFAEETQRSPITGTRLYKNVYVQTTDLDSAIPETEERSLQPRFGYFWYCPTCDYESCWHFLHSTAAAFAFTHTQKYDGHHPVIYEV</sequence>
<comment type="caution">
    <text evidence="1">The sequence shown here is derived from an EMBL/GenBank/DDBJ whole genome shotgun (WGS) entry which is preliminary data.</text>
</comment>
<dbReference type="AlphaFoldDB" id="A0A1S8JGZ3"/>
<gene>
    <name evidence="1" type="ORF">B1P95_06330</name>
</gene>